<comment type="caution">
    <text evidence="3">The sequence shown here is derived from an EMBL/GenBank/DDBJ whole genome shotgun (WGS) entry which is preliminary data.</text>
</comment>
<dbReference type="PROSITE" id="PS51898">
    <property type="entry name" value="TYR_RECOMBINASE"/>
    <property type="match status" value="1"/>
</dbReference>
<reference evidence="3 4" key="1">
    <citation type="submission" date="2022-06" db="EMBL/GenBank/DDBJ databases">
        <title>Haloarcula sp. a new haloarchaeum isolate from saline soil.</title>
        <authorList>
            <person name="Strakova D."/>
            <person name="Galisteo C."/>
            <person name="Sanchez-Porro C."/>
            <person name="Ventosa A."/>
        </authorList>
    </citation>
    <scope>NUCLEOTIDE SEQUENCE [LARGE SCALE GENOMIC DNA]</scope>
    <source>
        <strain evidence="3 4">S1CR25-12</strain>
    </source>
</reference>
<dbReference type="EMBL" id="JAMQON010000007">
    <property type="protein sequence ID" value="MDS0261493.1"/>
    <property type="molecule type" value="Genomic_DNA"/>
</dbReference>
<accession>A0ABU2FGV9</accession>
<evidence type="ECO:0000256" key="1">
    <source>
        <dbReference type="ARBA" id="ARBA00023172"/>
    </source>
</evidence>
<dbReference type="CDD" id="cd00397">
    <property type="entry name" value="DNA_BRE_C"/>
    <property type="match status" value="1"/>
</dbReference>
<evidence type="ECO:0000313" key="4">
    <source>
        <dbReference type="Proteomes" id="UP001259659"/>
    </source>
</evidence>
<keyword evidence="4" id="KW-1185">Reference proteome</keyword>
<gene>
    <name evidence="3" type="ORF">NDI56_18990</name>
</gene>
<dbReference type="InterPro" id="IPR002104">
    <property type="entry name" value="Integrase_catalytic"/>
</dbReference>
<evidence type="ECO:0000313" key="3">
    <source>
        <dbReference type="EMBL" id="MDS0261493.1"/>
    </source>
</evidence>
<dbReference type="Proteomes" id="UP001259659">
    <property type="component" value="Unassembled WGS sequence"/>
</dbReference>
<sequence>MLVTNFSQPTEPKKVLDHLEQFEYATLDHVLLAVMWHTGLRVGAAVGLDIRDYDSDEQHLELVHRPAEDTALKNGTESERFVALSESICELLDDWLSVKHPGKLDEFGRHPLFATSRGRLSRNRARSIAYQYTRPCVYSDSCPHNRDIETCESRPTEYAYGCPSALSPHPIRHGSITYHLQSDTPERVVNDRMDVGMDVLDRHYDQRTEREKVEQRRRYLPN</sequence>
<dbReference type="Gene3D" id="1.10.443.10">
    <property type="entry name" value="Intergrase catalytic core"/>
    <property type="match status" value="1"/>
</dbReference>
<organism evidence="3 4">
    <name type="scientific">Haloarcula saliterrae</name>
    <dbReference type="NCBI Taxonomy" id="2950534"/>
    <lineage>
        <taxon>Archaea</taxon>
        <taxon>Methanobacteriati</taxon>
        <taxon>Methanobacteriota</taxon>
        <taxon>Stenosarchaea group</taxon>
        <taxon>Halobacteria</taxon>
        <taxon>Halobacteriales</taxon>
        <taxon>Haloarculaceae</taxon>
        <taxon>Haloarcula</taxon>
    </lineage>
</organism>
<evidence type="ECO:0000259" key="2">
    <source>
        <dbReference type="PROSITE" id="PS51898"/>
    </source>
</evidence>
<name>A0ABU2FGV9_9EURY</name>
<dbReference type="RefSeq" id="WP_310921350.1">
    <property type="nucleotide sequence ID" value="NZ_JAMQON010000007.1"/>
</dbReference>
<feature type="domain" description="Tyr recombinase" evidence="2">
    <location>
        <begin position="1"/>
        <end position="217"/>
    </location>
</feature>
<proteinExistence type="predicted"/>
<dbReference type="InterPro" id="IPR013762">
    <property type="entry name" value="Integrase-like_cat_sf"/>
</dbReference>
<dbReference type="InterPro" id="IPR011010">
    <property type="entry name" value="DNA_brk_join_enz"/>
</dbReference>
<dbReference type="Pfam" id="PF00589">
    <property type="entry name" value="Phage_integrase"/>
    <property type="match status" value="1"/>
</dbReference>
<protein>
    <submittedName>
        <fullName evidence="3">Site-specific integrase</fullName>
    </submittedName>
</protein>
<keyword evidence="1" id="KW-0233">DNA recombination</keyword>
<dbReference type="SUPFAM" id="SSF56349">
    <property type="entry name" value="DNA breaking-rejoining enzymes"/>
    <property type="match status" value="1"/>
</dbReference>